<evidence type="ECO:0000256" key="4">
    <source>
        <dbReference type="ARBA" id="ARBA00017504"/>
    </source>
</evidence>
<evidence type="ECO:0000256" key="12">
    <source>
        <dbReference type="ARBA" id="ARBA00023136"/>
    </source>
</evidence>
<keyword evidence="9 15" id="KW-1133">Transmembrane helix</keyword>
<dbReference type="Pfam" id="PF03653">
    <property type="entry name" value="UPF0093"/>
    <property type="match status" value="1"/>
</dbReference>
<evidence type="ECO:0000256" key="11">
    <source>
        <dbReference type="ARBA" id="ARBA00023004"/>
    </source>
</evidence>
<reference evidence="16 17" key="1">
    <citation type="submission" date="2020-07" db="EMBL/GenBank/DDBJ databases">
        <title>Complete genome sequence for Sandaracinobacter sp. M6.</title>
        <authorList>
            <person name="Tang Y."/>
            <person name="Liu Q."/>
            <person name="Guo Z."/>
            <person name="Lei P."/>
            <person name="Huang B."/>
        </authorList>
    </citation>
    <scope>NUCLEOTIDE SEQUENCE [LARGE SCALE GENOMIC DNA]</scope>
    <source>
        <strain evidence="16 17">M6</strain>
    </source>
</reference>
<comment type="cofactor">
    <cofactor evidence="14">
        <name>heme b</name>
        <dbReference type="ChEBI" id="CHEBI:60344"/>
    </cofactor>
    <text evidence="14">Binds 1 heme b (iron(II)-protoporphyrin IX) group per subunit.</text>
</comment>
<keyword evidence="5 14" id="KW-1003">Cell membrane</keyword>
<evidence type="ECO:0000256" key="6">
    <source>
        <dbReference type="ARBA" id="ARBA00022617"/>
    </source>
</evidence>
<accession>A0A7G5IMZ2</accession>
<dbReference type="InterPro" id="IPR005265">
    <property type="entry name" value="HemJ-like"/>
</dbReference>
<evidence type="ECO:0000256" key="5">
    <source>
        <dbReference type="ARBA" id="ARBA00022475"/>
    </source>
</evidence>
<comment type="subcellular location">
    <subcellularLocation>
        <location evidence="1">Cell membrane</location>
        <topology evidence="1">Multi-pass membrane protein</topology>
    </subcellularLocation>
</comment>
<keyword evidence="11 14" id="KW-0408">Iron</keyword>
<gene>
    <name evidence="16" type="ORF">H3309_15745</name>
</gene>
<dbReference type="GO" id="GO:0070818">
    <property type="term" value="F:protoporphyrinogen oxidase activity"/>
    <property type="evidence" value="ECO:0007669"/>
    <property type="project" value="UniProtKB-UniRule"/>
</dbReference>
<comment type="catalytic activity">
    <reaction evidence="13 14">
        <text>protoporphyrinogen IX + 3 A = protoporphyrin IX + 3 AH2</text>
        <dbReference type="Rhea" id="RHEA:62000"/>
        <dbReference type="ChEBI" id="CHEBI:13193"/>
        <dbReference type="ChEBI" id="CHEBI:17499"/>
        <dbReference type="ChEBI" id="CHEBI:57306"/>
        <dbReference type="ChEBI" id="CHEBI:57307"/>
    </reaction>
</comment>
<evidence type="ECO:0000256" key="2">
    <source>
        <dbReference type="ARBA" id="ARBA00005073"/>
    </source>
</evidence>
<evidence type="ECO:0000256" key="3">
    <source>
        <dbReference type="ARBA" id="ARBA00006501"/>
    </source>
</evidence>
<evidence type="ECO:0000313" key="16">
    <source>
        <dbReference type="EMBL" id="QMW24734.1"/>
    </source>
</evidence>
<dbReference type="KEGG" id="sand:H3309_15745"/>
<evidence type="ECO:0000256" key="10">
    <source>
        <dbReference type="ARBA" id="ARBA00023002"/>
    </source>
</evidence>
<evidence type="ECO:0000313" key="17">
    <source>
        <dbReference type="Proteomes" id="UP000515292"/>
    </source>
</evidence>
<organism evidence="16 17">
    <name type="scientific">Sandaracinobacteroides saxicola</name>
    <dbReference type="NCBI Taxonomy" id="2759707"/>
    <lineage>
        <taxon>Bacteria</taxon>
        <taxon>Pseudomonadati</taxon>
        <taxon>Pseudomonadota</taxon>
        <taxon>Alphaproteobacteria</taxon>
        <taxon>Sphingomonadales</taxon>
        <taxon>Sphingosinicellaceae</taxon>
        <taxon>Sandaracinobacteroides</taxon>
    </lineage>
</organism>
<evidence type="ECO:0000256" key="14">
    <source>
        <dbReference type="PIRNR" id="PIRNR004638"/>
    </source>
</evidence>
<feature type="transmembrane region" description="Helical" evidence="15">
    <location>
        <begin position="12"/>
        <end position="30"/>
    </location>
</feature>
<dbReference type="EC" id="1.3.99.-" evidence="14"/>
<feature type="transmembrane region" description="Helical" evidence="15">
    <location>
        <begin position="88"/>
        <end position="106"/>
    </location>
</feature>
<dbReference type="PANTHER" id="PTHR40255">
    <property type="entry name" value="UPF0093 MEMBRANE PROTEIN SLR1790"/>
    <property type="match status" value="1"/>
</dbReference>
<feature type="transmembrane region" description="Helical" evidence="15">
    <location>
        <begin position="60"/>
        <end position="82"/>
    </location>
</feature>
<keyword evidence="10" id="KW-0560">Oxidoreductase</keyword>
<keyword evidence="7 15" id="KW-0812">Transmembrane</keyword>
<dbReference type="GO" id="GO:0005886">
    <property type="term" value="C:plasma membrane"/>
    <property type="evidence" value="ECO:0007669"/>
    <property type="project" value="UniProtKB-SubCell"/>
</dbReference>
<evidence type="ECO:0000256" key="7">
    <source>
        <dbReference type="ARBA" id="ARBA00022692"/>
    </source>
</evidence>
<protein>
    <recommendedName>
        <fullName evidence="4 14">Protoporphyrinogen IX oxidase</fullName>
        <ecNumber evidence="14">1.3.99.-</ecNumber>
    </recommendedName>
</protein>
<dbReference type="Proteomes" id="UP000515292">
    <property type="component" value="Chromosome"/>
</dbReference>
<comment type="similarity">
    <text evidence="3 14">Belongs to the HemJ family.</text>
</comment>
<name>A0A7G5IMZ2_9SPHN</name>
<comment type="function">
    <text evidence="14">Catalyzes the oxidation of protoporphyrinogen IX to protoporphyrin IX.</text>
</comment>
<keyword evidence="8 14" id="KW-0479">Metal-binding</keyword>
<evidence type="ECO:0000256" key="15">
    <source>
        <dbReference type="SAM" id="Phobius"/>
    </source>
</evidence>
<dbReference type="GO" id="GO:0006782">
    <property type="term" value="P:protoporphyrinogen IX biosynthetic process"/>
    <property type="evidence" value="ECO:0007669"/>
    <property type="project" value="UniProtKB-UniRule"/>
</dbReference>
<evidence type="ECO:0000256" key="13">
    <source>
        <dbReference type="ARBA" id="ARBA00048390"/>
    </source>
</evidence>
<keyword evidence="12 14" id="KW-0472">Membrane</keyword>
<evidence type="ECO:0000256" key="8">
    <source>
        <dbReference type="ARBA" id="ARBA00022723"/>
    </source>
</evidence>
<keyword evidence="6 14" id="KW-0349">Heme</keyword>
<evidence type="ECO:0000256" key="9">
    <source>
        <dbReference type="ARBA" id="ARBA00022989"/>
    </source>
</evidence>
<feature type="transmembrane region" description="Helical" evidence="15">
    <location>
        <begin position="126"/>
        <end position="144"/>
    </location>
</feature>
<comment type="pathway">
    <text evidence="2 14">Porphyrin-containing compound metabolism; protoporphyrin-IX biosynthesis; protoporphyrin-IX from protoporphyrinogen-IX: step 1/1.</text>
</comment>
<dbReference type="EMBL" id="CP059851">
    <property type="protein sequence ID" value="QMW24734.1"/>
    <property type="molecule type" value="Genomic_DNA"/>
</dbReference>
<dbReference type="GO" id="GO:0046872">
    <property type="term" value="F:metal ion binding"/>
    <property type="evidence" value="ECO:0007669"/>
    <property type="project" value="UniProtKB-UniRule"/>
</dbReference>
<dbReference type="AlphaFoldDB" id="A0A7G5IMZ2"/>
<dbReference type="PANTHER" id="PTHR40255:SF1">
    <property type="entry name" value="PROTOPORPHYRINOGEN IX OXIDASE"/>
    <property type="match status" value="1"/>
</dbReference>
<sequence length="147" mass="16428">MMGWLGGFYVQVKALHVIVTFFWIAGLFMLPRYLVYQAGETPGSPEDLKWTERTARLRRIILNPALIAVWILGLMVATSYGLAGSGWIHAKIFLVLLLSGYHGWAVGMSKKMAAGQRPMAEKSLRYLNEVPAFFTILLVGLAILKPF</sequence>
<proteinExistence type="inferred from homology"/>
<dbReference type="PIRSF" id="PIRSF004638">
    <property type="entry name" value="UCP004638"/>
    <property type="match status" value="1"/>
</dbReference>
<evidence type="ECO:0000256" key="1">
    <source>
        <dbReference type="ARBA" id="ARBA00004651"/>
    </source>
</evidence>
<dbReference type="UniPathway" id="UPA00251">
    <property type="reaction ID" value="UER00324"/>
</dbReference>
<keyword evidence="17" id="KW-1185">Reference proteome</keyword>